<dbReference type="InterPro" id="IPR004152">
    <property type="entry name" value="GAT_dom"/>
</dbReference>
<dbReference type="Gene3D" id="1.20.58.160">
    <property type="match status" value="1"/>
</dbReference>
<organism evidence="9 10">
    <name type="scientific">Nyssa sinensis</name>
    <dbReference type="NCBI Taxonomy" id="561372"/>
    <lineage>
        <taxon>Eukaryota</taxon>
        <taxon>Viridiplantae</taxon>
        <taxon>Streptophyta</taxon>
        <taxon>Embryophyta</taxon>
        <taxon>Tracheophyta</taxon>
        <taxon>Spermatophyta</taxon>
        <taxon>Magnoliopsida</taxon>
        <taxon>eudicotyledons</taxon>
        <taxon>Gunneridae</taxon>
        <taxon>Pentapetalae</taxon>
        <taxon>asterids</taxon>
        <taxon>Cornales</taxon>
        <taxon>Nyssaceae</taxon>
        <taxon>Nyssa</taxon>
    </lineage>
</organism>
<evidence type="ECO:0000256" key="1">
    <source>
        <dbReference type="ARBA" id="ARBA00004170"/>
    </source>
</evidence>
<dbReference type="EMBL" id="CM018050">
    <property type="protein sequence ID" value="KAA8517694.1"/>
    <property type="molecule type" value="Genomic_DNA"/>
</dbReference>
<evidence type="ECO:0000313" key="9">
    <source>
        <dbReference type="EMBL" id="KAA8517694.1"/>
    </source>
</evidence>
<feature type="region of interest" description="Disordered" evidence="6">
    <location>
        <begin position="154"/>
        <end position="175"/>
    </location>
</feature>
<dbReference type="GO" id="GO:0005737">
    <property type="term" value="C:cytoplasm"/>
    <property type="evidence" value="ECO:0007669"/>
    <property type="project" value="UniProtKB-ARBA"/>
</dbReference>
<sequence length="299" mass="33372">MISSSSSSSSSSATVRVEKATSDLLIGPDWTMNIDICDSINSNHWQAKDVVKAVKKRLQHKNPKVQLLALTLLETMVKNCGDYVHFQIAERNILQEMMKIVKKKTDMHVRDKILVLLDSWQEAFGGPGGKHPQYYWAYEELRRSGVEFPHRSSNTAPIFTPPVTHPTPRHAQAGYGMPINSSTRLDEAMAAEMENLSLSSINSMRNVLDLLTDMLQAVNPSDREAAKDEVIVDLVDRCRANQKKLMQMLTTTGDEELLGQGLELNDRLQSVLAKHDALASGSPLPAQIIKFQPPINRSK</sequence>
<dbReference type="InterPro" id="IPR014645">
    <property type="entry name" value="TOM1"/>
</dbReference>
<dbReference type="InterPro" id="IPR038425">
    <property type="entry name" value="GAT_sf"/>
</dbReference>
<gene>
    <name evidence="9" type="ORF">F0562_015168</name>
</gene>
<dbReference type="SUPFAM" id="SSF89009">
    <property type="entry name" value="GAT-like domain"/>
    <property type="match status" value="1"/>
</dbReference>
<name>A0A5J4ZIQ1_9ASTE</name>
<dbReference type="GO" id="GO:0035091">
    <property type="term" value="F:phosphatidylinositol binding"/>
    <property type="evidence" value="ECO:0007669"/>
    <property type="project" value="InterPro"/>
</dbReference>
<keyword evidence="3" id="KW-0813">Transport</keyword>
<dbReference type="InterPro" id="IPR044836">
    <property type="entry name" value="TOL_plant"/>
</dbReference>
<dbReference type="PROSITE" id="PS50909">
    <property type="entry name" value="GAT"/>
    <property type="match status" value="1"/>
</dbReference>
<dbReference type="PANTHER" id="PTHR45898">
    <property type="entry name" value="TOM1-LIKE PROTEIN"/>
    <property type="match status" value="1"/>
</dbReference>
<keyword evidence="5" id="KW-0472">Membrane</keyword>
<dbReference type="Pfam" id="PF00790">
    <property type="entry name" value="VHS"/>
    <property type="match status" value="1"/>
</dbReference>
<dbReference type="Gene3D" id="1.25.40.90">
    <property type="match status" value="1"/>
</dbReference>
<evidence type="ECO:0000259" key="8">
    <source>
        <dbReference type="PROSITE" id="PS50909"/>
    </source>
</evidence>
<keyword evidence="4" id="KW-0653">Protein transport</keyword>
<dbReference type="Pfam" id="PF03127">
    <property type="entry name" value="GAT"/>
    <property type="match status" value="1"/>
</dbReference>
<protein>
    <recommendedName>
        <fullName evidence="11">VHS domain-containing protein</fullName>
    </recommendedName>
</protein>
<dbReference type="GO" id="GO:0043328">
    <property type="term" value="P:protein transport to vacuole involved in ubiquitin-dependent protein catabolic process via the multivesicular body sorting pathway"/>
    <property type="evidence" value="ECO:0007669"/>
    <property type="project" value="InterPro"/>
</dbReference>
<accession>A0A5J4ZIQ1</accession>
<dbReference type="AlphaFoldDB" id="A0A5J4ZIQ1"/>
<dbReference type="SMART" id="SM00288">
    <property type="entry name" value="VHS"/>
    <property type="match status" value="1"/>
</dbReference>
<dbReference type="CDD" id="cd03561">
    <property type="entry name" value="VHS"/>
    <property type="match status" value="1"/>
</dbReference>
<dbReference type="GO" id="GO:0016020">
    <property type="term" value="C:membrane"/>
    <property type="evidence" value="ECO:0007669"/>
    <property type="project" value="UniProtKB-SubCell"/>
</dbReference>
<feature type="domain" description="GAT" evidence="8">
    <location>
        <begin position="192"/>
        <end position="280"/>
    </location>
</feature>
<evidence type="ECO:0008006" key="11">
    <source>
        <dbReference type="Google" id="ProtNLM"/>
    </source>
</evidence>
<dbReference type="GO" id="GO:0043130">
    <property type="term" value="F:ubiquitin binding"/>
    <property type="evidence" value="ECO:0007669"/>
    <property type="project" value="InterPro"/>
</dbReference>
<evidence type="ECO:0000256" key="4">
    <source>
        <dbReference type="ARBA" id="ARBA00022927"/>
    </source>
</evidence>
<dbReference type="SUPFAM" id="SSF48464">
    <property type="entry name" value="ENTH/VHS domain"/>
    <property type="match status" value="1"/>
</dbReference>
<comment type="similarity">
    <text evidence="2">Belongs to the TOM1 family.</text>
</comment>
<evidence type="ECO:0000259" key="7">
    <source>
        <dbReference type="PROSITE" id="PS50179"/>
    </source>
</evidence>
<dbReference type="InterPro" id="IPR008942">
    <property type="entry name" value="ENTH_VHS"/>
</dbReference>
<comment type="subcellular location">
    <subcellularLocation>
        <location evidence="1">Membrane</location>
        <topology evidence="1">Peripheral membrane protein</topology>
    </subcellularLocation>
</comment>
<dbReference type="CDD" id="cd14231">
    <property type="entry name" value="GAT_GGA-like_plant"/>
    <property type="match status" value="1"/>
</dbReference>
<dbReference type="PANTHER" id="PTHR45898:SF2">
    <property type="entry name" value="TOM1-LIKE PROTEIN 6"/>
    <property type="match status" value="1"/>
</dbReference>
<proteinExistence type="inferred from homology"/>
<evidence type="ECO:0000256" key="3">
    <source>
        <dbReference type="ARBA" id="ARBA00022448"/>
    </source>
</evidence>
<dbReference type="PROSITE" id="PS50179">
    <property type="entry name" value="VHS"/>
    <property type="match status" value="1"/>
</dbReference>
<evidence type="ECO:0000256" key="6">
    <source>
        <dbReference type="SAM" id="MobiDB-lite"/>
    </source>
</evidence>
<dbReference type="PIRSF" id="PIRSF036948">
    <property type="entry name" value="TOM1"/>
    <property type="match status" value="1"/>
</dbReference>
<reference evidence="9 10" key="1">
    <citation type="submission" date="2019-09" db="EMBL/GenBank/DDBJ databases">
        <title>A chromosome-level genome assembly of the Chinese tupelo Nyssa sinensis.</title>
        <authorList>
            <person name="Yang X."/>
            <person name="Kang M."/>
            <person name="Yang Y."/>
            <person name="Xiong H."/>
            <person name="Wang M."/>
            <person name="Zhang Z."/>
            <person name="Wang Z."/>
            <person name="Wu H."/>
            <person name="Ma T."/>
            <person name="Liu J."/>
            <person name="Xi Z."/>
        </authorList>
    </citation>
    <scope>NUCLEOTIDE SEQUENCE [LARGE SCALE GENOMIC DNA]</scope>
    <source>
        <strain evidence="9">J267</strain>
        <tissue evidence="9">Leaf</tissue>
    </source>
</reference>
<dbReference type="FunFam" id="1.25.40.90:FF:000028">
    <property type="entry name" value="TOM1-like protein 2"/>
    <property type="match status" value="1"/>
</dbReference>
<dbReference type="InterPro" id="IPR002014">
    <property type="entry name" value="VHS_dom"/>
</dbReference>
<feature type="domain" description="VHS" evidence="7">
    <location>
        <begin position="20"/>
        <end position="149"/>
    </location>
</feature>
<dbReference type="OrthoDB" id="2018246at2759"/>
<evidence type="ECO:0000256" key="2">
    <source>
        <dbReference type="ARBA" id="ARBA00007708"/>
    </source>
</evidence>
<dbReference type="Proteomes" id="UP000325577">
    <property type="component" value="Linkage Group LG7"/>
</dbReference>
<keyword evidence="10" id="KW-1185">Reference proteome</keyword>
<evidence type="ECO:0000256" key="5">
    <source>
        <dbReference type="ARBA" id="ARBA00023136"/>
    </source>
</evidence>
<evidence type="ECO:0000313" key="10">
    <source>
        <dbReference type="Proteomes" id="UP000325577"/>
    </source>
</evidence>